<keyword evidence="3" id="KW-1185">Reference proteome</keyword>
<accession>A0ABR2BB80</accession>
<dbReference type="Proteomes" id="UP001472677">
    <property type="component" value="Unassembled WGS sequence"/>
</dbReference>
<protein>
    <submittedName>
        <fullName evidence="2">Uncharacterized protein</fullName>
    </submittedName>
</protein>
<evidence type="ECO:0000313" key="3">
    <source>
        <dbReference type="Proteomes" id="UP001472677"/>
    </source>
</evidence>
<organism evidence="2 3">
    <name type="scientific">Hibiscus sabdariffa</name>
    <name type="common">roselle</name>
    <dbReference type="NCBI Taxonomy" id="183260"/>
    <lineage>
        <taxon>Eukaryota</taxon>
        <taxon>Viridiplantae</taxon>
        <taxon>Streptophyta</taxon>
        <taxon>Embryophyta</taxon>
        <taxon>Tracheophyta</taxon>
        <taxon>Spermatophyta</taxon>
        <taxon>Magnoliopsida</taxon>
        <taxon>eudicotyledons</taxon>
        <taxon>Gunneridae</taxon>
        <taxon>Pentapetalae</taxon>
        <taxon>rosids</taxon>
        <taxon>malvids</taxon>
        <taxon>Malvales</taxon>
        <taxon>Malvaceae</taxon>
        <taxon>Malvoideae</taxon>
        <taxon>Hibiscus</taxon>
    </lineage>
</organism>
<evidence type="ECO:0000313" key="2">
    <source>
        <dbReference type="EMBL" id="KAK8504346.1"/>
    </source>
</evidence>
<reference evidence="2 3" key="1">
    <citation type="journal article" date="2024" name="G3 (Bethesda)">
        <title>Genome assembly of Hibiscus sabdariffa L. provides insights into metabolisms of medicinal natural products.</title>
        <authorList>
            <person name="Kim T."/>
        </authorList>
    </citation>
    <scope>NUCLEOTIDE SEQUENCE [LARGE SCALE GENOMIC DNA]</scope>
    <source>
        <strain evidence="2">TK-2024</strain>
        <tissue evidence="2">Old leaves</tissue>
    </source>
</reference>
<gene>
    <name evidence="2" type="ORF">V6N12_032848</name>
</gene>
<sequence>MYIYFVAYQIFGIFSDVGDTIGAPTAHANFVVVAPFRAIPELAPVSSPLVAANVVACLDEEEIEDAPEEVADGGVHVAESVLFGNEHDVFGSGVSNAAAATVNAAPDFDAIEEWLAENDDPDAPVQGGPSVKIPTKRSSSGSDPSKVKRSRSTITNSLPRICVFQRLG</sequence>
<comment type="caution">
    <text evidence="2">The sequence shown here is derived from an EMBL/GenBank/DDBJ whole genome shotgun (WGS) entry which is preliminary data.</text>
</comment>
<evidence type="ECO:0000256" key="1">
    <source>
        <dbReference type="SAM" id="MobiDB-lite"/>
    </source>
</evidence>
<name>A0ABR2BB80_9ROSI</name>
<dbReference type="EMBL" id="JBBPBM010000143">
    <property type="protein sequence ID" value="KAK8504346.1"/>
    <property type="molecule type" value="Genomic_DNA"/>
</dbReference>
<feature type="region of interest" description="Disordered" evidence="1">
    <location>
        <begin position="118"/>
        <end position="154"/>
    </location>
</feature>
<proteinExistence type="predicted"/>